<feature type="region of interest" description="Disordered" evidence="1">
    <location>
        <begin position="1"/>
        <end position="20"/>
    </location>
</feature>
<evidence type="ECO:0000256" key="1">
    <source>
        <dbReference type="SAM" id="MobiDB-lite"/>
    </source>
</evidence>
<sequence>MATTSSTSLNQTPQPRRHKMATLSVTVKCSALANRRFIENKSCPAAQKYSSCVTSNKEAKDQGTSYHEMISTSEETRVHLTHINENNKKEADLLNLISKLMHLQTYDYVSEMPLSWVIQGVLYRGRIDRINWDSEKKVLEICDLKTHGFNFLKDDGQATVPDVGKKTEYSYRLQLHFYAAMIEGYLTNELDEKLERSLRRRLIGPVFNSDNPIHPIIANTCKLPATSTLEDLFATFKAVRKEFNGAKIKLFIYHLDQASMRRSLALNGGRTDKGEFEVVMKPYRFISDFLTNELRFKHLEADREKSIAAEKAREKRKAPKATGGKKTKRKRRV</sequence>
<feature type="region of interest" description="Disordered" evidence="1">
    <location>
        <begin position="307"/>
        <end position="333"/>
    </location>
</feature>
<reference evidence="2" key="1">
    <citation type="journal article" date="2023" name="Front. Mar. Sci.">
        <title>Tracing the invertebrate herpesviruses in the global sequence datasets.</title>
        <authorList>
            <person name="Rosani U."/>
            <person name="Gaia M."/>
            <person name="Delmont T.O."/>
            <person name="Krupovic M."/>
        </authorList>
    </citation>
    <scope>NUCLEOTIDE SEQUENCE</scope>
    <source>
        <strain evidence="2">MalacoHV1/China/2018</strain>
    </source>
</reference>
<accession>A0AA48P7Z0</accession>
<feature type="compositionally biased region" description="Polar residues" evidence="1">
    <location>
        <begin position="1"/>
        <end position="14"/>
    </location>
</feature>
<name>A0AA48P7Z0_9VIRU</name>
<organism evidence="2">
    <name type="scientific">Malaco herpesvirus 1</name>
    <dbReference type="NCBI Taxonomy" id="3031797"/>
    <lineage>
        <taxon>Viruses</taxon>
        <taxon>Duplodnaviria</taxon>
        <taxon>Heunggongvirae</taxon>
        <taxon>Peploviricota</taxon>
        <taxon>Herviviricetes</taxon>
        <taxon>Herpesvirales</taxon>
        <taxon>Malacoherpesviridae</taxon>
    </lineage>
</organism>
<proteinExistence type="predicted"/>
<dbReference type="Gene3D" id="3.90.320.10">
    <property type="match status" value="1"/>
</dbReference>
<dbReference type="EMBL" id="BK063097">
    <property type="protein sequence ID" value="DBA11832.1"/>
    <property type="molecule type" value="Genomic_DNA"/>
</dbReference>
<dbReference type="InterPro" id="IPR011604">
    <property type="entry name" value="PDDEXK-like_dom_sf"/>
</dbReference>
<protein>
    <submittedName>
        <fullName evidence="2">ORF131</fullName>
    </submittedName>
</protein>
<feature type="compositionally biased region" description="Basic residues" evidence="1">
    <location>
        <begin position="314"/>
        <end position="333"/>
    </location>
</feature>
<reference evidence="2" key="2">
    <citation type="submission" date="2023-01" db="EMBL/GenBank/DDBJ databases">
        <authorList>
            <person name="Rosani U."/>
            <person name="Delmont T.O."/>
            <person name="Gaia M."/>
            <person name="Krupovic M."/>
        </authorList>
    </citation>
    <scope>NUCLEOTIDE SEQUENCE</scope>
    <source>
        <strain evidence="2">MalacoHV1/China/2018</strain>
    </source>
</reference>
<evidence type="ECO:0000313" key="2">
    <source>
        <dbReference type="EMBL" id="DBA11832.1"/>
    </source>
</evidence>
<dbReference type="GO" id="GO:0045145">
    <property type="term" value="F:single-stranded DNA 5'-3' DNA exonuclease activity"/>
    <property type="evidence" value="ECO:0007669"/>
    <property type="project" value="InterPro"/>
</dbReference>